<evidence type="ECO:0000313" key="3">
    <source>
        <dbReference type="Proteomes" id="UP001501822"/>
    </source>
</evidence>
<sequence length="62" mass="7029">MSEDQEVLPQKDSAPRRPARWRSLPARPRPEDLQAEHRDPAVPGSIMTAPDAQQEFMIRHAG</sequence>
<dbReference type="Proteomes" id="UP001501822">
    <property type="component" value="Unassembled WGS sequence"/>
</dbReference>
<proteinExistence type="predicted"/>
<dbReference type="EMBL" id="BAAABM010000007">
    <property type="protein sequence ID" value="GAA0323179.1"/>
    <property type="molecule type" value="Genomic_DNA"/>
</dbReference>
<accession>A0ABN0W285</accession>
<keyword evidence="3" id="KW-1185">Reference proteome</keyword>
<dbReference type="RefSeq" id="WP_252799722.1">
    <property type="nucleotide sequence ID" value="NZ_BAAABM010000007.1"/>
</dbReference>
<organism evidence="2 3">
    <name type="scientific">Actinoallomurus spadix</name>
    <dbReference type="NCBI Taxonomy" id="79912"/>
    <lineage>
        <taxon>Bacteria</taxon>
        <taxon>Bacillati</taxon>
        <taxon>Actinomycetota</taxon>
        <taxon>Actinomycetes</taxon>
        <taxon>Streptosporangiales</taxon>
        <taxon>Thermomonosporaceae</taxon>
        <taxon>Actinoallomurus</taxon>
    </lineage>
</organism>
<protein>
    <submittedName>
        <fullName evidence="2">Uncharacterized protein</fullName>
    </submittedName>
</protein>
<evidence type="ECO:0000313" key="2">
    <source>
        <dbReference type="EMBL" id="GAA0323179.1"/>
    </source>
</evidence>
<comment type="caution">
    <text evidence="2">The sequence shown here is derived from an EMBL/GenBank/DDBJ whole genome shotgun (WGS) entry which is preliminary data.</text>
</comment>
<feature type="region of interest" description="Disordered" evidence="1">
    <location>
        <begin position="1"/>
        <end position="48"/>
    </location>
</feature>
<name>A0ABN0W285_9ACTN</name>
<gene>
    <name evidence="2" type="ORF">GCM10010151_11270</name>
</gene>
<reference evidence="2 3" key="1">
    <citation type="journal article" date="2019" name="Int. J. Syst. Evol. Microbiol.">
        <title>The Global Catalogue of Microorganisms (GCM) 10K type strain sequencing project: providing services to taxonomists for standard genome sequencing and annotation.</title>
        <authorList>
            <consortium name="The Broad Institute Genomics Platform"/>
            <consortium name="The Broad Institute Genome Sequencing Center for Infectious Disease"/>
            <person name="Wu L."/>
            <person name="Ma J."/>
        </authorList>
    </citation>
    <scope>NUCLEOTIDE SEQUENCE [LARGE SCALE GENOMIC DNA]</scope>
    <source>
        <strain evidence="2 3">JCM 3146</strain>
    </source>
</reference>
<evidence type="ECO:0000256" key="1">
    <source>
        <dbReference type="SAM" id="MobiDB-lite"/>
    </source>
</evidence>
<feature type="compositionally biased region" description="Basic and acidic residues" evidence="1">
    <location>
        <begin position="28"/>
        <end position="40"/>
    </location>
</feature>